<sequence length="168" mass="17779">MVKTLVATPDPEEPEESRRGPAPADGLQDVYAEMQVLGAMLRHADVRALAATVLDASMFTAPHRRRVFSACVRIRGRGQVPAAGTVAAEMHGTDKAAMDEAADYMRGLVAKTAPQPVATHYVAIVRDLAAYRALAPAVPPTLRSVAGGAAEFGAPSLMRGFLIDENDD</sequence>
<dbReference type="InterPro" id="IPR007693">
    <property type="entry name" value="DNA_helicase_DnaB-like_N"/>
</dbReference>
<accession>A0A6G4TZB6</accession>
<dbReference type="InterPro" id="IPR016136">
    <property type="entry name" value="DNA_helicase_N/primase_C"/>
</dbReference>
<keyword evidence="6" id="KW-1185">Reference proteome</keyword>
<evidence type="ECO:0000313" key="5">
    <source>
        <dbReference type="EMBL" id="NGN64796.1"/>
    </source>
</evidence>
<keyword evidence="2" id="KW-0238">DNA-binding</keyword>
<reference evidence="5 6" key="1">
    <citation type="submission" date="2020-02" db="EMBL/GenBank/DDBJ databases">
        <title>Whole-genome analyses of novel actinobacteria.</title>
        <authorList>
            <person name="Sahin N."/>
        </authorList>
    </citation>
    <scope>NUCLEOTIDE SEQUENCE [LARGE SCALE GENOMIC DNA]</scope>
    <source>
        <strain evidence="5 6">A7024</strain>
    </source>
</reference>
<dbReference type="GO" id="GO:0005524">
    <property type="term" value="F:ATP binding"/>
    <property type="evidence" value="ECO:0007669"/>
    <property type="project" value="InterPro"/>
</dbReference>
<dbReference type="EMBL" id="JAAKZV010000043">
    <property type="protein sequence ID" value="NGN64796.1"/>
    <property type="molecule type" value="Genomic_DNA"/>
</dbReference>
<name>A0A6G4TZB6_9ACTN</name>
<dbReference type="GO" id="GO:0003678">
    <property type="term" value="F:DNA helicase activity"/>
    <property type="evidence" value="ECO:0007669"/>
    <property type="project" value="InterPro"/>
</dbReference>
<feature type="domain" description="DNA helicase DnaB-like N-terminal" evidence="4">
    <location>
        <begin position="28"/>
        <end position="127"/>
    </location>
</feature>
<protein>
    <recommendedName>
        <fullName evidence="4">DNA helicase DnaB-like N-terminal domain-containing protein</fullName>
    </recommendedName>
</protein>
<comment type="caution">
    <text evidence="5">The sequence shown here is derived from an EMBL/GenBank/DDBJ whole genome shotgun (WGS) entry which is preliminary data.</text>
</comment>
<dbReference type="AlphaFoldDB" id="A0A6G4TZB6"/>
<dbReference type="Gene3D" id="1.10.860.10">
    <property type="entry name" value="DNAb Helicase, Chain A"/>
    <property type="match status" value="1"/>
</dbReference>
<evidence type="ECO:0000259" key="4">
    <source>
        <dbReference type="Pfam" id="PF00772"/>
    </source>
</evidence>
<dbReference type="RefSeq" id="WP_165236614.1">
    <property type="nucleotide sequence ID" value="NZ_JAAKZV010000043.1"/>
</dbReference>
<evidence type="ECO:0000256" key="1">
    <source>
        <dbReference type="ARBA" id="ARBA00022705"/>
    </source>
</evidence>
<feature type="region of interest" description="Disordered" evidence="3">
    <location>
        <begin position="1"/>
        <end position="25"/>
    </location>
</feature>
<dbReference type="GO" id="GO:0006260">
    <property type="term" value="P:DNA replication"/>
    <property type="evidence" value="ECO:0007669"/>
    <property type="project" value="UniProtKB-KW"/>
</dbReference>
<organism evidence="5 6">
    <name type="scientific">Streptomyces coryli</name>
    <dbReference type="NCBI Taxonomy" id="1128680"/>
    <lineage>
        <taxon>Bacteria</taxon>
        <taxon>Bacillati</taxon>
        <taxon>Actinomycetota</taxon>
        <taxon>Actinomycetes</taxon>
        <taxon>Kitasatosporales</taxon>
        <taxon>Streptomycetaceae</taxon>
        <taxon>Streptomyces</taxon>
    </lineage>
</organism>
<gene>
    <name evidence="5" type="ORF">G5C51_12910</name>
</gene>
<dbReference type="GO" id="GO:0003677">
    <property type="term" value="F:DNA binding"/>
    <property type="evidence" value="ECO:0007669"/>
    <property type="project" value="UniProtKB-KW"/>
</dbReference>
<dbReference type="InterPro" id="IPR036185">
    <property type="entry name" value="DNA_heli_DnaB-like_N_sf"/>
</dbReference>
<evidence type="ECO:0000313" key="6">
    <source>
        <dbReference type="Proteomes" id="UP000481583"/>
    </source>
</evidence>
<proteinExistence type="predicted"/>
<dbReference type="Proteomes" id="UP000481583">
    <property type="component" value="Unassembled WGS sequence"/>
</dbReference>
<dbReference type="SUPFAM" id="SSF48024">
    <property type="entry name" value="N-terminal domain of DnaB helicase"/>
    <property type="match status" value="1"/>
</dbReference>
<evidence type="ECO:0000256" key="3">
    <source>
        <dbReference type="SAM" id="MobiDB-lite"/>
    </source>
</evidence>
<evidence type="ECO:0000256" key="2">
    <source>
        <dbReference type="ARBA" id="ARBA00023125"/>
    </source>
</evidence>
<keyword evidence="1" id="KW-0235">DNA replication</keyword>
<dbReference type="Pfam" id="PF00772">
    <property type="entry name" value="DnaB"/>
    <property type="match status" value="1"/>
</dbReference>